<organism evidence="1 2">
    <name type="scientific">Shewanella electrica</name>
    <dbReference type="NCBI Taxonomy" id="515560"/>
    <lineage>
        <taxon>Bacteria</taxon>
        <taxon>Pseudomonadati</taxon>
        <taxon>Pseudomonadota</taxon>
        <taxon>Gammaproteobacteria</taxon>
        <taxon>Alteromonadales</taxon>
        <taxon>Shewanellaceae</taxon>
        <taxon>Shewanella</taxon>
    </lineage>
</organism>
<dbReference type="EMBL" id="JAKOGG010000118">
    <property type="protein sequence ID" value="MCS4558735.1"/>
    <property type="molecule type" value="Genomic_DNA"/>
</dbReference>
<keyword evidence="2" id="KW-1185">Reference proteome</keyword>
<dbReference type="InterPro" id="IPR036682">
    <property type="entry name" value="OS_D_A10/PebIII_sf"/>
</dbReference>
<feature type="non-terminal residue" evidence="1">
    <location>
        <position position="1"/>
    </location>
</feature>
<proteinExistence type="predicted"/>
<accession>A0ABT2FSU9</accession>
<dbReference type="PANTHER" id="PTHR11257:SF12">
    <property type="entry name" value="EJACULATORY BULB-SPECIFIC PROTEIN 3-RELATED"/>
    <property type="match status" value="1"/>
</dbReference>
<dbReference type="PANTHER" id="PTHR11257">
    <property type="entry name" value="CHEMOSENSORY PROTEIN-RELATED"/>
    <property type="match status" value="1"/>
</dbReference>
<dbReference type="Pfam" id="PF03392">
    <property type="entry name" value="OS-D"/>
    <property type="match status" value="1"/>
</dbReference>
<dbReference type="Proteomes" id="UP001201549">
    <property type="component" value="Unassembled WGS sequence"/>
</dbReference>
<dbReference type="InterPro" id="IPR005055">
    <property type="entry name" value="A10/PebIII"/>
</dbReference>
<sequence>ILHNDRLMDKYVDCLLDEGDDKCTPDGKELKKILPDALETGCSKCNEKQKKGADKAMKFLINEKRQKFDKLAAKFDPKGIYLKKYKEEAEKKGIKL</sequence>
<gene>
    <name evidence="1" type="ORF">L9G74_20140</name>
</gene>
<protein>
    <submittedName>
        <fullName evidence="1">A10/OS-D family protein</fullName>
    </submittedName>
</protein>
<dbReference type="Gene3D" id="1.10.2080.10">
    <property type="entry name" value="Insect odorant-binding protein A10/Ejaculatory bulb-specific protein 3"/>
    <property type="match status" value="1"/>
</dbReference>
<evidence type="ECO:0000313" key="2">
    <source>
        <dbReference type="Proteomes" id="UP001201549"/>
    </source>
</evidence>
<evidence type="ECO:0000313" key="1">
    <source>
        <dbReference type="EMBL" id="MCS4558735.1"/>
    </source>
</evidence>
<dbReference type="SUPFAM" id="SSF100910">
    <property type="entry name" value="Chemosensory protein Csp2"/>
    <property type="match status" value="1"/>
</dbReference>
<reference evidence="2" key="1">
    <citation type="submission" date="2023-07" db="EMBL/GenBank/DDBJ databases">
        <title>Shewanella mangrovi sp. nov., an acetaldehyde- degrading bacterium isolated from mangrove sediment.</title>
        <authorList>
            <person name="Liu Y."/>
        </authorList>
    </citation>
    <scope>NUCLEOTIDE SEQUENCE [LARGE SCALE GENOMIC DNA]</scope>
    <source>
        <strain evidence="2">C32</strain>
    </source>
</reference>
<name>A0ABT2FSU9_9GAMM</name>
<comment type="caution">
    <text evidence="1">The sequence shown here is derived from an EMBL/GenBank/DDBJ whole genome shotgun (WGS) entry which is preliminary data.</text>
</comment>
<dbReference type="RefSeq" id="WP_238898550.1">
    <property type="nucleotide sequence ID" value="NZ_JAKOGG010000118.1"/>
</dbReference>